<organism evidence="12">
    <name type="scientific">Medicago truncatula</name>
    <name type="common">Barrel medic</name>
    <name type="synonym">Medicago tribuloides</name>
    <dbReference type="NCBI Taxonomy" id="3880"/>
    <lineage>
        <taxon>Eukaryota</taxon>
        <taxon>Viridiplantae</taxon>
        <taxon>Streptophyta</taxon>
        <taxon>Embryophyta</taxon>
        <taxon>Tracheophyta</taxon>
        <taxon>Spermatophyta</taxon>
        <taxon>Magnoliopsida</taxon>
        <taxon>eudicotyledons</taxon>
        <taxon>Gunneridae</taxon>
        <taxon>Pentapetalae</taxon>
        <taxon>rosids</taxon>
        <taxon>fabids</taxon>
        <taxon>Fabales</taxon>
        <taxon>Fabaceae</taxon>
        <taxon>Papilionoideae</taxon>
        <taxon>50 kb inversion clade</taxon>
        <taxon>NPAAA clade</taxon>
        <taxon>Hologalegina</taxon>
        <taxon>IRL clade</taxon>
        <taxon>Trifolieae</taxon>
        <taxon>Medicago</taxon>
    </lineage>
</organism>
<evidence type="ECO:0000313" key="12">
    <source>
        <dbReference type="EMBL" id="RHN59454.1"/>
    </source>
</evidence>
<name>A0A396I5E4_MEDTR</name>
<comment type="subcellular location">
    <subcellularLocation>
        <location evidence="2">Membrane</location>
        <topology evidence="2">Single-pass membrane protein</topology>
    </subcellularLocation>
</comment>
<evidence type="ECO:0000256" key="6">
    <source>
        <dbReference type="ARBA" id="ARBA00022723"/>
    </source>
</evidence>
<dbReference type="SUPFAM" id="SSF48264">
    <property type="entry name" value="Cytochrome P450"/>
    <property type="match status" value="1"/>
</dbReference>
<dbReference type="InterPro" id="IPR001128">
    <property type="entry name" value="Cyt_P450"/>
</dbReference>
<keyword evidence="6" id="KW-0479">Metal-binding</keyword>
<keyword evidence="8 12" id="KW-0560">Oxidoreductase</keyword>
<evidence type="ECO:0000256" key="4">
    <source>
        <dbReference type="ARBA" id="ARBA00022617"/>
    </source>
</evidence>
<evidence type="ECO:0000256" key="11">
    <source>
        <dbReference type="SAM" id="Phobius"/>
    </source>
</evidence>
<evidence type="ECO:0000256" key="8">
    <source>
        <dbReference type="ARBA" id="ARBA00023002"/>
    </source>
</evidence>
<comment type="caution">
    <text evidence="12">The sequence shown here is derived from an EMBL/GenBank/DDBJ whole genome shotgun (WGS) entry which is preliminary data.</text>
</comment>
<evidence type="ECO:0000256" key="2">
    <source>
        <dbReference type="ARBA" id="ARBA00004167"/>
    </source>
</evidence>
<dbReference type="Gramene" id="rna21485">
    <property type="protein sequence ID" value="RHN59454.1"/>
    <property type="gene ID" value="gene21485"/>
</dbReference>
<dbReference type="PANTHER" id="PTHR24286:SF199">
    <property type="entry name" value="CYTOCHROME P450 88D6"/>
    <property type="match status" value="1"/>
</dbReference>
<keyword evidence="7 11" id="KW-1133">Transmembrane helix</keyword>
<comment type="similarity">
    <text evidence="3">Belongs to the cytochrome P450 family.</text>
</comment>
<dbReference type="Pfam" id="PF00067">
    <property type="entry name" value="p450"/>
    <property type="match status" value="1"/>
</dbReference>
<dbReference type="GO" id="GO:0020037">
    <property type="term" value="F:heme binding"/>
    <property type="evidence" value="ECO:0007669"/>
    <property type="project" value="InterPro"/>
</dbReference>
<keyword evidence="4" id="KW-0349">Heme</keyword>
<comment type="cofactor">
    <cofactor evidence="1">
        <name>heme</name>
        <dbReference type="ChEBI" id="CHEBI:30413"/>
    </cofactor>
</comment>
<dbReference type="EMBL" id="PSQE01000004">
    <property type="protein sequence ID" value="RHN59454.1"/>
    <property type="molecule type" value="Genomic_DNA"/>
</dbReference>
<evidence type="ECO:0000256" key="5">
    <source>
        <dbReference type="ARBA" id="ARBA00022692"/>
    </source>
</evidence>
<gene>
    <name evidence="12" type="ORF">MtrunA17_Chr4g0013471</name>
</gene>
<keyword evidence="10 11" id="KW-0472">Membrane</keyword>
<proteinExistence type="inferred from homology"/>
<dbReference type="PANTHER" id="PTHR24286">
    <property type="entry name" value="CYTOCHROME P450 26"/>
    <property type="match status" value="1"/>
</dbReference>
<dbReference type="GO" id="GO:0016020">
    <property type="term" value="C:membrane"/>
    <property type="evidence" value="ECO:0007669"/>
    <property type="project" value="UniProtKB-SubCell"/>
</dbReference>
<feature type="transmembrane region" description="Helical" evidence="11">
    <location>
        <begin position="385"/>
        <end position="402"/>
    </location>
</feature>
<dbReference type="GO" id="GO:0005506">
    <property type="term" value="F:iron ion binding"/>
    <property type="evidence" value="ECO:0007669"/>
    <property type="project" value="InterPro"/>
</dbReference>
<dbReference type="GO" id="GO:0102289">
    <property type="term" value="F:beta-amyrin 11-oxidase activity"/>
    <property type="evidence" value="ECO:0007669"/>
    <property type="project" value="UniProtKB-EC"/>
</dbReference>
<dbReference type="InterPro" id="IPR036396">
    <property type="entry name" value="Cyt_P450_sf"/>
</dbReference>
<evidence type="ECO:0000256" key="7">
    <source>
        <dbReference type="ARBA" id="ARBA00022989"/>
    </source>
</evidence>
<evidence type="ECO:0000256" key="9">
    <source>
        <dbReference type="ARBA" id="ARBA00023004"/>
    </source>
</evidence>
<sequence>MEFQWLWMYAATLFACYIFVNKVMWNLNEWYYDLKFKNQQNPLPPGDMGWPLVGNLWPFFKYFLSGRAEMFIDNIVLKFGRTGIYKTHLYGSPSIIVIAPDICKKVLIDDVNFKHGYPKATTILIESRILNKSHVRTKQLITSPIIGRNVLVKYLERIEDIVINKLEELSSMKHPVEFLVEMRKASFKFIIHIFLGSCDQGTEKKIGELFNVMSNALFTLMPINAPGFAFKRALKARKKFEKIVQYIIHERRMATKNGEIGENNDLLDNLLEINDERGEKFEDKDIVDLLVAFLFGAHDAIATAVMWSVINLTQNPLCLKKAKIEEGKIDCGWKVWKPKIVPQFGSREQLKRKESNVEPCHGNLSALLGRESFGNYHFCVKSLKCPQLILFFYLLFTIHFFYRL</sequence>
<dbReference type="AlphaFoldDB" id="A0A396I5E4"/>
<evidence type="ECO:0000256" key="1">
    <source>
        <dbReference type="ARBA" id="ARBA00001971"/>
    </source>
</evidence>
<accession>A0A396I5E4</accession>
<protein>
    <submittedName>
        <fullName evidence="12">Putative beta-amyrin 11-oxidase</fullName>
        <ecNumber evidence="12">1.14.14.152</ecNumber>
    </submittedName>
</protein>
<feature type="transmembrane region" description="Helical" evidence="11">
    <location>
        <begin position="6"/>
        <end position="25"/>
    </location>
</feature>
<dbReference type="Gene3D" id="1.10.630.10">
    <property type="entry name" value="Cytochrome P450"/>
    <property type="match status" value="1"/>
</dbReference>
<dbReference type="OrthoDB" id="1470350at2759"/>
<dbReference type="Proteomes" id="UP000265566">
    <property type="component" value="Chromosome 4"/>
</dbReference>
<evidence type="ECO:0000256" key="3">
    <source>
        <dbReference type="ARBA" id="ARBA00010617"/>
    </source>
</evidence>
<evidence type="ECO:0000256" key="10">
    <source>
        <dbReference type="ARBA" id="ARBA00023136"/>
    </source>
</evidence>
<keyword evidence="9" id="KW-0408">Iron</keyword>
<dbReference type="EC" id="1.14.14.152" evidence="12"/>
<reference evidence="12" key="1">
    <citation type="journal article" date="2018" name="Nat. Plants">
        <title>Whole-genome landscape of Medicago truncatula symbiotic genes.</title>
        <authorList>
            <person name="Pecrix Y."/>
            <person name="Gamas P."/>
            <person name="Carrere S."/>
        </authorList>
    </citation>
    <scope>NUCLEOTIDE SEQUENCE</scope>
    <source>
        <tissue evidence="12">Leaves</tissue>
    </source>
</reference>
<keyword evidence="5 11" id="KW-0812">Transmembrane</keyword>